<protein>
    <submittedName>
        <fullName evidence="1">Uncharacterized protein</fullName>
    </submittedName>
</protein>
<dbReference type="EMBL" id="FRAG01000012">
    <property type="protein sequence ID" value="SHJ86879.1"/>
    <property type="molecule type" value="Genomic_DNA"/>
</dbReference>
<proteinExistence type="predicted"/>
<accession>A0A1M6MU20</accession>
<organism evidence="1 2">
    <name type="scientific">Paramaledivibacter caminithermalis (strain DSM 15212 / CIP 107654 / DViRD3)</name>
    <name type="common">Clostridium caminithermale</name>
    <dbReference type="NCBI Taxonomy" id="1121301"/>
    <lineage>
        <taxon>Bacteria</taxon>
        <taxon>Bacillati</taxon>
        <taxon>Bacillota</taxon>
        <taxon>Clostridia</taxon>
        <taxon>Peptostreptococcales</taxon>
        <taxon>Caminicellaceae</taxon>
        <taxon>Paramaledivibacter</taxon>
    </lineage>
</organism>
<gene>
    <name evidence="1" type="ORF">SAMN02745912_01424</name>
</gene>
<dbReference type="Proteomes" id="UP000184465">
    <property type="component" value="Unassembled WGS sequence"/>
</dbReference>
<dbReference type="RefSeq" id="WP_165613046.1">
    <property type="nucleotide sequence ID" value="NZ_FRAG01000012.1"/>
</dbReference>
<dbReference type="AlphaFoldDB" id="A0A1M6MU20"/>
<reference evidence="1 2" key="1">
    <citation type="submission" date="2016-11" db="EMBL/GenBank/DDBJ databases">
        <authorList>
            <person name="Jaros S."/>
            <person name="Januszkiewicz K."/>
            <person name="Wedrychowicz H."/>
        </authorList>
    </citation>
    <scope>NUCLEOTIDE SEQUENCE [LARGE SCALE GENOMIC DNA]</scope>
    <source>
        <strain evidence="1 2">DSM 15212</strain>
    </source>
</reference>
<evidence type="ECO:0000313" key="1">
    <source>
        <dbReference type="EMBL" id="SHJ86879.1"/>
    </source>
</evidence>
<evidence type="ECO:0000313" key="2">
    <source>
        <dbReference type="Proteomes" id="UP000184465"/>
    </source>
</evidence>
<name>A0A1M6MU20_PARC5</name>
<keyword evidence="2" id="KW-1185">Reference proteome</keyword>
<sequence>MSPATLELTTDQKKELSEKLGMICDELILSFIPKGSEIKVDDLDAPVLLALGKTFTVS</sequence>